<proteinExistence type="predicted"/>
<sequence>MAQSKKSHAYGTTNMSAGDEHVTVAKLVNYSESKRHIAKVHQLFNQEDAAAMPLQFLNEDDMPIWRFSRNDKYSFRSAYYHLMEVVIENNHLMVEGNWTKMWKLNIPKVKIFSWRSLRECLPVNERLIRKGVQCDKKCLCCDLNRENEWHCFFGCKASQEVWIEVGMWDNLHQQIDNAADYKQPVFHLLDSLESTNMAHIVMTLWMIWCR</sequence>
<reference evidence="1" key="1">
    <citation type="submission" date="2023-10" db="EMBL/GenBank/DDBJ databases">
        <authorList>
            <person name="Rodriguez Cubillos JULIANA M."/>
            <person name="De Vega J."/>
        </authorList>
    </citation>
    <scope>NUCLEOTIDE SEQUENCE</scope>
</reference>
<dbReference type="Proteomes" id="UP001177021">
    <property type="component" value="Unassembled WGS sequence"/>
</dbReference>
<organism evidence="1 2">
    <name type="scientific">Trifolium pratense</name>
    <name type="common">Red clover</name>
    <dbReference type="NCBI Taxonomy" id="57577"/>
    <lineage>
        <taxon>Eukaryota</taxon>
        <taxon>Viridiplantae</taxon>
        <taxon>Streptophyta</taxon>
        <taxon>Embryophyta</taxon>
        <taxon>Tracheophyta</taxon>
        <taxon>Spermatophyta</taxon>
        <taxon>Magnoliopsida</taxon>
        <taxon>eudicotyledons</taxon>
        <taxon>Gunneridae</taxon>
        <taxon>Pentapetalae</taxon>
        <taxon>rosids</taxon>
        <taxon>fabids</taxon>
        <taxon>Fabales</taxon>
        <taxon>Fabaceae</taxon>
        <taxon>Papilionoideae</taxon>
        <taxon>50 kb inversion clade</taxon>
        <taxon>NPAAA clade</taxon>
        <taxon>Hologalegina</taxon>
        <taxon>IRL clade</taxon>
        <taxon>Trifolieae</taxon>
        <taxon>Trifolium</taxon>
    </lineage>
</organism>
<protein>
    <submittedName>
        <fullName evidence="1">Uncharacterized protein</fullName>
    </submittedName>
</protein>
<keyword evidence="2" id="KW-1185">Reference proteome</keyword>
<comment type="caution">
    <text evidence="1">The sequence shown here is derived from an EMBL/GenBank/DDBJ whole genome shotgun (WGS) entry which is preliminary data.</text>
</comment>
<evidence type="ECO:0000313" key="2">
    <source>
        <dbReference type="Proteomes" id="UP001177021"/>
    </source>
</evidence>
<accession>A0ACB0L7Q5</accession>
<name>A0ACB0L7Q5_TRIPR</name>
<dbReference type="EMBL" id="CASHSV030000513">
    <property type="protein sequence ID" value="CAJ2665467.1"/>
    <property type="molecule type" value="Genomic_DNA"/>
</dbReference>
<gene>
    <name evidence="1" type="ORF">MILVUS5_LOCUS30444</name>
</gene>
<evidence type="ECO:0000313" key="1">
    <source>
        <dbReference type="EMBL" id="CAJ2665467.1"/>
    </source>
</evidence>